<dbReference type="GO" id="GO:0016740">
    <property type="term" value="F:transferase activity"/>
    <property type="evidence" value="ECO:0007669"/>
    <property type="project" value="UniProtKB-KW"/>
</dbReference>
<dbReference type="InterPro" id="IPR011009">
    <property type="entry name" value="Kinase-like_dom_sf"/>
</dbReference>
<accession>A0A1N6GAQ8</accession>
<dbReference type="STRING" id="364032.SAMN05443662_1263"/>
<dbReference type="InterPro" id="IPR002575">
    <property type="entry name" value="Aminoglycoside_PTrfase"/>
</dbReference>
<dbReference type="EMBL" id="FSRE01000003">
    <property type="protein sequence ID" value="SIO04598.1"/>
    <property type="molecule type" value="Genomic_DNA"/>
</dbReference>
<keyword evidence="2" id="KW-0808">Transferase</keyword>
<evidence type="ECO:0000259" key="1">
    <source>
        <dbReference type="Pfam" id="PF01636"/>
    </source>
</evidence>
<sequence length="527" mass="60034">MKPTTPLAPLHFSFAALHRQLEALGRWCLQQTDPDPVLQQARLALDTQQVALWDLLGPDLADDSRRMPALGLIQLQLGLRACGLQLAEQGQLIRRGKLLKSLRKRLPAFFAPLQHLLRRLEEGVEQSLSPEELNKALQALAPPLQSLHRLLDKRFKSGQNAPFILRQYQWLWQLEALDGPLTQAIEGLMTWQLGSPQRLEAAILFKPLSDQVKGELHFEPIPHTRSGALVHEVADGEQSIIVKQGTAEKLAQEHKQLQQWARRWPERVPEVLAFKRNRKQAVMALTSAPGETLEHWLLADDESALYSGLAALFAALDEIWQPGKKRAEPPRFMAQLRRRLPDIYRVHPEFKKGLQGIGEANIPTLEKLIERCERLERKFAPVLAVPIHGDLNIDNVLYDPDSDTLTLIDLNRASEGDYIQDLAILMASFYRTPNYQRTVRRRIVNAMSRVHRFAHHVGPRLEDPAIDARLALGLARGLITSTRFVYEPWHAQRLLELGQVLLASLARMKRKDLPRYTLDEALFHEHP</sequence>
<dbReference type="SUPFAM" id="SSF56112">
    <property type="entry name" value="Protein kinase-like (PK-like)"/>
    <property type="match status" value="1"/>
</dbReference>
<evidence type="ECO:0000313" key="2">
    <source>
        <dbReference type="EMBL" id="SIO04598.1"/>
    </source>
</evidence>
<dbReference type="AlphaFoldDB" id="A0A1N6GAQ8"/>
<proteinExistence type="predicted"/>
<dbReference type="Gene3D" id="3.90.1200.10">
    <property type="match status" value="1"/>
</dbReference>
<dbReference type="RefSeq" id="WP_074201548.1">
    <property type="nucleotide sequence ID" value="NZ_FSRE01000003.1"/>
</dbReference>
<feature type="domain" description="Aminoglycoside phosphotransferase" evidence="1">
    <location>
        <begin position="245"/>
        <end position="432"/>
    </location>
</feature>
<dbReference type="Proteomes" id="UP000198461">
    <property type="component" value="Unassembled WGS sequence"/>
</dbReference>
<organism evidence="2 3">
    <name type="scientific">Sulfurivirga caldicuralii</name>
    <dbReference type="NCBI Taxonomy" id="364032"/>
    <lineage>
        <taxon>Bacteria</taxon>
        <taxon>Pseudomonadati</taxon>
        <taxon>Pseudomonadota</taxon>
        <taxon>Gammaproteobacteria</taxon>
        <taxon>Thiotrichales</taxon>
        <taxon>Piscirickettsiaceae</taxon>
        <taxon>Sulfurivirga</taxon>
    </lineage>
</organism>
<gene>
    <name evidence="2" type="ORF">SAMN05443662_1263</name>
</gene>
<reference evidence="2 3" key="1">
    <citation type="submission" date="2016-11" db="EMBL/GenBank/DDBJ databases">
        <authorList>
            <person name="Jaros S."/>
            <person name="Januszkiewicz K."/>
            <person name="Wedrychowicz H."/>
        </authorList>
    </citation>
    <scope>NUCLEOTIDE SEQUENCE [LARGE SCALE GENOMIC DNA]</scope>
    <source>
        <strain evidence="2 3">DSM 17737</strain>
    </source>
</reference>
<evidence type="ECO:0000313" key="3">
    <source>
        <dbReference type="Proteomes" id="UP000198461"/>
    </source>
</evidence>
<keyword evidence="3" id="KW-1185">Reference proteome</keyword>
<protein>
    <submittedName>
        <fullName evidence="2">Phosphotransferase enzyme family protein</fullName>
    </submittedName>
</protein>
<dbReference type="OrthoDB" id="3806873at2"/>
<name>A0A1N6GAQ8_9GAMM</name>
<dbReference type="Pfam" id="PF01636">
    <property type="entry name" value="APH"/>
    <property type="match status" value="1"/>
</dbReference>